<dbReference type="EMBL" id="CALNXI010001220">
    <property type="protein sequence ID" value="CAH3160660.1"/>
    <property type="molecule type" value="Genomic_DNA"/>
</dbReference>
<feature type="domain" description="MATH" evidence="9">
    <location>
        <begin position="263"/>
        <end position="413"/>
    </location>
</feature>
<dbReference type="SUPFAM" id="SSF57850">
    <property type="entry name" value="RING/U-box"/>
    <property type="match status" value="1"/>
</dbReference>
<dbReference type="Pfam" id="PF21355">
    <property type="entry name" value="TRAF-mep_MATH"/>
    <property type="match status" value="1"/>
</dbReference>
<evidence type="ECO:0000256" key="4">
    <source>
        <dbReference type="ARBA" id="ARBA00022737"/>
    </source>
</evidence>
<dbReference type="InterPro" id="IPR001841">
    <property type="entry name" value="Znf_RING"/>
</dbReference>
<protein>
    <recommendedName>
        <fullName evidence="13">TNF receptor-associated factor</fullName>
    </recommendedName>
</protein>
<evidence type="ECO:0000259" key="8">
    <source>
        <dbReference type="PROSITE" id="PS50089"/>
    </source>
</evidence>
<dbReference type="InterPro" id="IPR012227">
    <property type="entry name" value="TNF_rcpt-assoc_TRAF_met"/>
</dbReference>
<keyword evidence="6 7" id="KW-0862">Zinc</keyword>
<evidence type="ECO:0000256" key="3">
    <source>
        <dbReference type="ARBA" id="ARBA00022723"/>
    </source>
</evidence>
<dbReference type="InterPro" id="IPR008974">
    <property type="entry name" value="TRAF-like"/>
</dbReference>
<evidence type="ECO:0008006" key="13">
    <source>
        <dbReference type="Google" id="ProtNLM"/>
    </source>
</evidence>
<dbReference type="CDD" id="cd00270">
    <property type="entry name" value="MATH_TRAF_C"/>
    <property type="match status" value="1"/>
</dbReference>
<evidence type="ECO:0000256" key="6">
    <source>
        <dbReference type="ARBA" id="ARBA00022833"/>
    </source>
</evidence>
<dbReference type="Gene3D" id="2.60.210.10">
    <property type="entry name" value="Apoptosis, Tumor Necrosis Factor Receptor Associated Protein 2, Chain A"/>
    <property type="match status" value="1"/>
</dbReference>
<dbReference type="InterPro" id="IPR002083">
    <property type="entry name" value="MATH/TRAF_dom"/>
</dbReference>
<feature type="domain" description="TRAF-type" evidence="10">
    <location>
        <begin position="112"/>
        <end position="155"/>
    </location>
</feature>
<keyword evidence="5 7" id="KW-0863">Zinc-finger</keyword>
<reference evidence="11 12" key="1">
    <citation type="submission" date="2022-05" db="EMBL/GenBank/DDBJ databases">
        <authorList>
            <consortium name="Genoscope - CEA"/>
            <person name="William W."/>
        </authorList>
    </citation>
    <scope>NUCLEOTIDE SEQUENCE [LARGE SCALE GENOMIC DNA]</scope>
</reference>
<evidence type="ECO:0000256" key="1">
    <source>
        <dbReference type="ARBA" id="ARBA00004496"/>
    </source>
</evidence>
<dbReference type="InterPro" id="IPR017907">
    <property type="entry name" value="Znf_RING_CS"/>
</dbReference>
<keyword evidence="4" id="KW-0677">Repeat</keyword>
<evidence type="ECO:0000256" key="5">
    <source>
        <dbReference type="ARBA" id="ARBA00022771"/>
    </source>
</evidence>
<proteinExistence type="predicted"/>
<dbReference type="InterPro" id="IPR049342">
    <property type="entry name" value="TRAF1-6_MATH_dom"/>
</dbReference>
<comment type="caution">
    <text evidence="11">The sequence shown here is derived from an EMBL/GenBank/DDBJ whole genome shotgun (WGS) entry which is preliminary data.</text>
</comment>
<dbReference type="PROSITE" id="PS50089">
    <property type="entry name" value="ZF_RING_2"/>
    <property type="match status" value="1"/>
</dbReference>
<name>A0ABN8QEE1_9CNID</name>
<dbReference type="SMART" id="SM00184">
    <property type="entry name" value="RING"/>
    <property type="match status" value="1"/>
</dbReference>
<gene>
    <name evidence="11" type="ORF">PEVE_00003687</name>
</gene>
<dbReference type="Pfam" id="PF02176">
    <property type="entry name" value="zf-TRAF"/>
    <property type="match status" value="2"/>
</dbReference>
<feature type="domain" description="TRAF-type" evidence="10">
    <location>
        <begin position="167"/>
        <end position="233"/>
    </location>
</feature>
<organism evidence="11 12">
    <name type="scientific">Porites evermanni</name>
    <dbReference type="NCBI Taxonomy" id="104178"/>
    <lineage>
        <taxon>Eukaryota</taxon>
        <taxon>Metazoa</taxon>
        <taxon>Cnidaria</taxon>
        <taxon>Anthozoa</taxon>
        <taxon>Hexacorallia</taxon>
        <taxon>Scleractinia</taxon>
        <taxon>Fungiina</taxon>
        <taxon>Poritidae</taxon>
        <taxon>Porites</taxon>
    </lineage>
</organism>
<dbReference type="SUPFAM" id="SSF49599">
    <property type="entry name" value="TRAF domain-like"/>
    <property type="match status" value="3"/>
</dbReference>
<evidence type="ECO:0000259" key="10">
    <source>
        <dbReference type="PROSITE" id="PS50145"/>
    </source>
</evidence>
<dbReference type="SMART" id="SM00061">
    <property type="entry name" value="MATH"/>
    <property type="match status" value="1"/>
</dbReference>
<dbReference type="InterPro" id="IPR001293">
    <property type="entry name" value="Znf_TRAF"/>
</dbReference>
<evidence type="ECO:0000256" key="7">
    <source>
        <dbReference type="PROSITE-ProRule" id="PRU00207"/>
    </source>
</evidence>
<dbReference type="PIRSF" id="PIRSF015614">
    <property type="entry name" value="TRAF"/>
    <property type="match status" value="1"/>
</dbReference>
<evidence type="ECO:0000313" key="11">
    <source>
        <dbReference type="EMBL" id="CAH3160660.1"/>
    </source>
</evidence>
<feature type="zinc finger region" description="TRAF-type" evidence="7">
    <location>
        <begin position="167"/>
        <end position="233"/>
    </location>
</feature>
<sequence length="420" mass="48450">MADRVDRETGGFEAEFLVPLPEEYECPICQLAFRDPVQIEDCGHRFCQSCLQELKRRQGSPCLCPLDRKPISSSKIFVDKAAKRAVLSLGVKCVNWKRKCDWTGDLIYVEEHMKNCAYEDVHCTNPECNEVMPRRALQYHLVSKCRWRVVSCHFCAEMYTYKDSKLHMKVCKRIPLECVNKCGAKDIPREEANIKTLFSFFQLSFHLTECPLAILPCSYQDIGCTFKGKRDTLDDHTKTAVHTHLGLAMQKIRDNESRSTCTNGVFIWRISNYKQQYEQALASPEDLAIFSPPFYTSQYGYKMRLKAYLHGRDRGKSTHLSLYIIIMKGDYDALLDWPFKQKITFYLIDQGEHKNHRTHQLSPNRSLPNIKVVFNRPTMKENLGIGNPCFVPQEALETGEFIKDDALFIKAVVEPAKTST</sequence>
<accession>A0ABN8QEE1</accession>
<dbReference type="PROSITE" id="PS00518">
    <property type="entry name" value="ZF_RING_1"/>
    <property type="match status" value="1"/>
</dbReference>
<evidence type="ECO:0000313" key="12">
    <source>
        <dbReference type="Proteomes" id="UP001159427"/>
    </source>
</evidence>
<feature type="zinc finger region" description="TRAF-type" evidence="7">
    <location>
        <begin position="112"/>
        <end position="155"/>
    </location>
</feature>
<evidence type="ECO:0000256" key="2">
    <source>
        <dbReference type="ARBA" id="ARBA00022490"/>
    </source>
</evidence>
<dbReference type="PANTHER" id="PTHR10131:SF148">
    <property type="entry name" value="TNF RECEPTOR-ASSOCIATED FACTOR"/>
    <property type="match status" value="1"/>
</dbReference>
<comment type="subcellular location">
    <subcellularLocation>
        <location evidence="1">Cytoplasm</location>
    </subcellularLocation>
</comment>
<dbReference type="Pfam" id="PF00097">
    <property type="entry name" value="zf-C3HC4"/>
    <property type="match status" value="1"/>
</dbReference>
<dbReference type="PANTHER" id="PTHR10131">
    <property type="entry name" value="TNF RECEPTOR ASSOCIATED FACTOR"/>
    <property type="match status" value="1"/>
</dbReference>
<keyword evidence="2" id="KW-0963">Cytoplasm</keyword>
<evidence type="ECO:0000259" key="9">
    <source>
        <dbReference type="PROSITE" id="PS50144"/>
    </source>
</evidence>
<dbReference type="PROSITE" id="PS50144">
    <property type="entry name" value="MATH"/>
    <property type="match status" value="1"/>
</dbReference>
<dbReference type="InterPro" id="IPR013083">
    <property type="entry name" value="Znf_RING/FYVE/PHD"/>
</dbReference>
<dbReference type="PROSITE" id="PS50145">
    <property type="entry name" value="ZF_TRAF"/>
    <property type="match status" value="2"/>
</dbReference>
<keyword evidence="3 7" id="KW-0479">Metal-binding</keyword>
<feature type="domain" description="RING-type" evidence="8">
    <location>
        <begin position="26"/>
        <end position="68"/>
    </location>
</feature>
<dbReference type="Proteomes" id="UP001159427">
    <property type="component" value="Unassembled WGS sequence"/>
</dbReference>
<keyword evidence="12" id="KW-1185">Reference proteome</keyword>
<dbReference type="Gene3D" id="3.30.40.10">
    <property type="entry name" value="Zinc/RING finger domain, C3HC4 (zinc finger)"/>
    <property type="match status" value="2"/>
</dbReference>
<dbReference type="InterPro" id="IPR018957">
    <property type="entry name" value="Znf_C3HC4_RING-type"/>
</dbReference>